<evidence type="ECO:0000259" key="4">
    <source>
        <dbReference type="Pfam" id="PF00389"/>
    </source>
</evidence>
<dbReference type="PANTHER" id="PTHR10996">
    <property type="entry name" value="2-HYDROXYACID DEHYDROGENASE-RELATED"/>
    <property type="match status" value="1"/>
</dbReference>
<dbReference type="PROSITE" id="PS00065">
    <property type="entry name" value="D_2_HYDROXYACID_DH_1"/>
    <property type="match status" value="1"/>
</dbReference>
<dbReference type="InterPro" id="IPR029752">
    <property type="entry name" value="D-isomer_DH_CS1"/>
</dbReference>
<dbReference type="GO" id="GO:0016618">
    <property type="term" value="F:hydroxypyruvate reductase [NAD(P)H] activity"/>
    <property type="evidence" value="ECO:0007669"/>
    <property type="project" value="TreeGrafter"/>
</dbReference>
<dbReference type="InterPro" id="IPR036291">
    <property type="entry name" value="NAD(P)-bd_dom_sf"/>
</dbReference>
<evidence type="ECO:0008006" key="8">
    <source>
        <dbReference type="Google" id="ProtNLM"/>
    </source>
</evidence>
<evidence type="ECO:0000259" key="5">
    <source>
        <dbReference type="Pfam" id="PF02826"/>
    </source>
</evidence>
<dbReference type="Pfam" id="PF02826">
    <property type="entry name" value="2-Hacid_dh_C"/>
    <property type="match status" value="1"/>
</dbReference>
<evidence type="ECO:0000256" key="1">
    <source>
        <dbReference type="ARBA" id="ARBA00023002"/>
    </source>
</evidence>
<evidence type="ECO:0000256" key="2">
    <source>
        <dbReference type="ARBA" id="ARBA00023027"/>
    </source>
</evidence>
<reference evidence="6 7" key="1">
    <citation type="journal article" date="2016" name="Nat. Commun.">
        <title>Thousands of microbial genomes shed light on interconnected biogeochemical processes in an aquifer system.</title>
        <authorList>
            <person name="Anantharaman K."/>
            <person name="Brown C.T."/>
            <person name="Hug L.A."/>
            <person name="Sharon I."/>
            <person name="Castelle C.J."/>
            <person name="Probst A.J."/>
            <person name="Thomas B.C."/>
            <person name="Singh A."/>
            <person name="Wilkins M.J."/>
            <person name="Karaoz U."/>
            <person name="Brodie E.L."/>
            <person name="Williams K.H."/>
            <person name="Hubbard S.S."/>
            <person name="Banfield J.F."/>
        </authorList>
    </citation>
    <scope>NUCLEOTIDE SEQUENCE [LARGE SCALE GENOMIC DNA]</scope>
</reference>
<keyword evidence="1 3" id="KW-0560">Oxidoreductase</keyword>
<dbReference type="SUPFAM" id="SSF52283">
    <property type="entry name" value="Formate/glycerate dehydrogenase catalytic domain-like"/>
    <property type="match status" value="1"/>
</dbReference>
<gene>
    <name evidence="6" type="ORF">A3B86_02375</name>
</gene>
<evidence type="ECO:0000256" key="3">
    <source>
        <dbReference type="RuleBase" id="RU003719"/>
    </source>
</evidence>
<dbReference type="Gene3D" id="3.40.50.720">
    <property type="entry name" value="NAD(P)-binding Rossmann-like Domain"/>
    <property type="match status" value="2"/>
</dbReference>
<protein>
    <recommendedName>
        <fullName evidence="8">D-isomer specific 2-hydroxyacid dehydrogenase NAD-binding domain-containing protein</fullName>
    </recommendedName>
</protein>
<dbReference type="Proteomes" id="UP000176834">
    <property type="component" value="Unassembled WGS sequence"/>
</dbReference>
<dbReference type="InterPro" id="IPR050223">
    <property type="entry name" value="D-isomer_2-hydroxyacid_DH"/>
</dbReference>
<dbReference type="EMBL" id="MGJN01000003">
    <property type="protein sequence ID" value="OGN07660.1"/>
    <property type="molecule type" value="Genomic_DNA"/>
</dbReference>
<name>A0A1F8F4Y4_9BACT</name>
<dbReference type="InterPro" id="IPR006139">
    <property type="entry name" value="D-isomer_2_OHA_DH_cat_dom"/>
</dbReference>
<evidence type="ECO:0000313" key="6">
    <source>
        <dbReference type="EMBL" id="OGN07660.1"/>
    </source>
</evidence>
<accession>A0A1F8F4Y4</accession>
<dbReference type="InterPro" id="IPR006140">
    <property type="entry name" value="D-isomer_DH_NAD-bd"/>
</dbReference>
<dbReference type="Pfam" id="PF00389">
    <property type="entry name" value="2-Hacid_dh"/>
    <property type="match status" value="1"/>
</dbReference>
<dbReference type="GO" id="GO:0005829">
    <property type="term" value="C:cytosol"/>
    <property type="evidence" value="ECO:0007669"/>
    <property type="project" value="TreeGrafter"/>
</dbReference>
<comment type="similarity">
    <text evidence="3">Belongs to the D-isomer specific 2-hydroxyacid dehydrogenase family.</text>
</comment>
<dbReference type="GO" id="GO:0051287">
    <property type="term" value="F:NAD binding"/>
    <property type="evidence" value="ECO:0007669"/>
    <property type="project" value="InterPro"/>
</dbReference>
<sequence length="311" mass="35028">MKFYFIVPKDKAILPSKILLDKLGSFGTIEIIRHQGKLQDIEQLKKDKDDKILAVDPDVFDWDFDAETVKDLSGVKAVMSSSTSFDWIKPQILKEIGVLACNVPGFSSDAVAEYAVAMAIDVSRRLPIIIKNNWKIDWDYSKPMLLKGKRAGVIGLGRIGKKMAEVCQGIGMEVVYWSRKSRDDRFRKVELDELFETADVIMPALVENSETKQIITKKLLDSVKSTAILIGIGRVKVLWDEDYILNKVNKEEIAGYAFEGDNTKEIGAYEGNVWALPAMAWHTQESLDNLMEIWVENMIALANGNPQNVIN</sequence>
<dbReference type="SUPFAM" id="SSF51735">
    <property type="entry name" value="NAD(P)-binding Rossmann-fold domains"/>
    <property type="match status" value="1"/>
</dbReference>
<evidence type="ECO:0000313" key="7">
    <source>
        <dbReference type="Proteomes" id="UP000176834"/>
    </source>
</evidence>
<comment type="caution">
    <text evidence="6">The sequence shown here is derived from an EMBL/GenBank/DDBJ whole genome shotgun (WGS) entry which is preliminary data.</text>
</comment>
<feature type="domain" description="D-isomer specific 2-hydroxyacid dehydrogenase catalytic" evidence="4">
    <location>
        <begin position="63"/>
        <end position="311"/>
    </location>
</feature>
<feature type="domain" description="D-isomer specific 2-hydroxyacid dehydrogenase NAD-binding" evidence="5">
    <location>
        <begin position="116"/>
        <end position="258"/>
    </location>
</feature>
<proteinExistence type="inferred from homology"/>
<organism evidence="6 7">
    <name type="scientific">Candidatus Yanofskybacteria bacterium RIFCSPHIGHO2_02_FULL_38_22b</name>
    <dbReference type="NCBI Taxonomy" id="1802673"/>
    <lineage>
        <taxon>Bacteria</taxon>
        <taxon>Candidatus Yanofskyibacteriota</taxon>
    </lineage>
</organism>
<keyword evidence="2" id="KW-0520">NAD</keyword>
<dbReference type="AlphaFoldDB" id="A0A1F8F4Y4"/>
<dbReference type="GO" id="GO:0030267">
    <property type="term" value="F:glyoxylate reductase (NADPH) activity"/>
    <property type="evidence" value="ECO:0007669"/>
    <property type="project" value="TreeGrafter"/>
</dbReference>
<dbReference type="PANTHER" id="PTHR10996:SF178">
    <property type="entry name" value="2-HYDROXYACID DEHYDROGENASE YGL185C-RELATED"/>
    <property type="match status" value="1"/>
</dbReference>